<dbReference type="Proteomes" id="UP000615446">
    <property type="component" value="Unassembled WGS sequence"/>
</dbReference>
<evidence type="ECO:0000313" key="2">
    <source>
        <dbReference type="EMBL" id="GET00802.1"/>
    </source>
</evidence>
<organism evidence="2 3">
    <name type="scientific">Rhizophagus clarus</name>
    <dbReference type="NCBI Taxonomy" id="94130"/>
    <lineage>
        <taxon>Eukaryota</taxon>
        <taxon>Fungi</taxon>
        <taxon>Fungi incertae sedis</taxon>
        <taxon>Mucoromycota</taxon>
        <taxon>Glomeromycotina</taxon>
        <taxon>Glomeromycetes</taxon>
        <taxon>Glomerales</taxon>
        <taxon>Glomeraceae</taxon>
        <taxon>Rhizophagus</taxon>
    </lineage>
</organism>
<name>A0A8H3MB43_9GLOM</name>
<gene>
    <name evidence="2" type="ORF">RCL2_002724400</name>
</gene>
<feature type="region of interest" description="Disordered" evidence="1">
    <location>
        <begin position="125"/>
        <end position="152"/>
    </location>
</feature>
<evidence type="ECO:0000256" key="1">
    <source>
        <dbReference type="SAM" id="MobiDB-lite"/>
    </source>
</evidence>
<feature type="region of interest" description="Disordered" evidence="1">
    <location>
        <begin position="206"/>
        <end position="227"/>
    </location>
</feature>
<sequence length="385" mass="43326">MMHASEGSFITGRSIIEYFNIDFGTDPASESVLTQIINNNYSTRVEYHPCHKYGKKHFIKDTHKYLLFLPSFLATIINTFLFTCGYHDESECAAKVQPIVLSQQTIPNIIESKDLMHQSDSMNLDDTQGDTTSHTTILQTPPATSLSKSQKKITKKKLKKAQQVQQQTLEKEDNPFITSSSQSPENVLFGTIGSTSQSSFTILHKLKDKSDNSPPAKNNNSQEKKWKSEYVADKTNHSLIITGEKFQAVILDIPADMTDATLFSNARSYQFIINCGLKAYKIIKEPSGILLVFSGLSAILLRADLRVQTDSRTGEPWSLEVAFYVRVPSEYYKPNFGIEVNGGEELRFPDEYHKLDSEIKTLELGLPDKYYKPDSEIGVAELLVI</sequence>
<reference evidence="2" key="1">
    <citation type="submission" date="2019-10" db="EMBL/GenBank/DDBJ databases">
        <title>Conservation and host-specific expression of non-tandemly repeated heterogenous ribosome RNA gene in arbuscular mycorrhizal fungi.</title>
        <authorList>
            <person name="Maeda T."/>
            <person name="Kobayashi Y."/>
            <person name="Nakagawa T."/>
            <person name="Ezawa T."/>
            <person name="Yamaguchi K."/>
            <person name="Bino T."/>
            <person name="Nishimoto Y."/>
            <person name="Shigenobu S."/>
            <person name="Kawaguchi M."/>
        </authorList>
    </citation>
    <scope>NUCLEOTIDE SEQUENCE</scope>
    <source>
        <strain evidence="2">HR1</strain>
    </source>
</reference>
<accession>A0A8H3MB43</accession>
<dbReference type="EMBL" id="BLAL01000291">
    <property type="protein sequence ID" value="GET00802.1"/>
    <property type="molecule type" value="Genomic_DNA"/>
</dbReference>
<protein>
    <submittedName>
        <fullName evidence="2">Uncharacterized protein</fullName>
    </submittedName>
</protein>
<feature type="compositionally biased region" description="Polar residues" evidence="1">
    <location>
        <begin position="125"/>
        <end position="143"/>
    </location>
</feature>
<feature type="compositionally biased region" description="Polar residues" evidence="1">
    <location>
        <begin position="212"/>
        <end position="221"/>
    </location>
</feature>
<proteinExistence type="predicted"/>
<dbReference type="AlphaFoldDB" id="A0A8H3MB43"/>
<evidence type="ECO:0000313" key="3">
    <source>
        <dbReference type="Proteomes" id="UP000615446"/>
    </source>
</evidence>
<comment type="caution">
    <text evidence="2">The sequence shown here is derived from an EMBL/GenBank/DDBJ whole genome shotgun (WGS) entry which is preliminary data.</text>
</comment>